<gene>
    <name evidence="1" type="ORF">VAPA_2c11690</name>
</gene>
<evidence type="ECO:0000313" key="2">
    <source>
        <dbReference type="Proteomes" id="UP000016223"/>
    </source>
</evidence>
<name>T1XM96_VARPD</name>
<evidence type="ECO:0000313" key="1">
    <source>
        <dbReference type="EMBL" id="AGU53723.1"/>
    </source>
</evidence>
<accession>T1XM96</accession>
<dbReference type="EMBL" id="CP003912">
    <property type="protein sequence ID" value="AGU53723.1"/>
    <property type="molecule type" value="Genomic_DNA"/>
</dbReference>
<proteinExistence type="predicted"/>
<dbReference type="AlphaFoldDB" id="T1XM96"/>
<dbReference type="PATRIC" id="fig|1246301.3.peg.6684"/>
<reference evidence="1 2" key="1">
    <citation type="submission" date="2012-10" db="EMBL/GenBank/DDBJ databases">
        <title>Genome sequence of Variovorax paradoxus B4.</title>
        <authorList>
            <person name="Schuldes J."/>
            <person name="Brandt U."/>
            <person name="Hiessl S."/>
            <person name="Wuebbeler J.H."/>
            <person name="Thuermer A."/>
            <person name="Steinbuechel A."/>
            <person name="Daniel R."/>
        </authorList>
    </citation>
    <scope>NUCLEOTIDE SEQUENCE [LARGE SCALE GENOMIC DNA]</scope>
    <source>
        <strain evidence="1 2">B4</strain>
    </source>
</reference>
<dbReference type="KEGG" id="vpd:VAPA_2c11690"/>
<organism evidence="1 2">
    <name type="scientific">Variovorax paradoxus B4</name>
    <dbReference type="NCBI Taxonomy" id="1246301"/>
    <lineage>
        <taxon>Bacteria</taxon>
        <taxon>Pseudomonadati</taxon>
        <taxon>Pseudomonadota</taxon>
        <taxon>Betaproteobacteria</taxon>
        <taxon>Burkholderiales</taxon>
        <taxon>Comamonadaceae</taxon>
        <taxon>Variovorax</taxon>
    </lineage>
</organism>
<dbReference type="Proteomes" id="UP000016223">
    <property type="component" value="Chromosome 2"/>
</dbReference>
<sequence>MLGSAGIFIGLITNYLYDKTKKPDPKIEALTKQLEEQRVQLRKLEKLLLKEKDPDFAEIAKKHRELHRRIIAQAQDSDPEIERMVDEVLPQLKERGRKGLADEVDSYDF</sequence>
<dbReference type="HOGENOM" id="CLU_2182824_0_0_4"/>
<protein>
    <submittedName>
        <fullName evidence="1">Uncharacterized protein</fullName>
    </submittedName>
</protein>